<dbReference type="Proteomes" id="UP000823749">
    <property type="component" value="Chromosome 12"/>
</dbReference>
<feature type="region of interest" description="Disordered" evidence="1">
    <location>
        <begin position="461"/>
        <end position="551"/>
    </location>
</feature>
<gene>
    <name evidence="2" type="ORF">RHGRI_033135</name>
</gene>
<evidence type="ECO:0000256" key="1">
    <source>
        <dbReference type="SAM" id="MobiDB-lite"/>
    </source>
</evidence>
<dbReference type="EMBL" id="JACTNZ010000012">
    <property type="protein sequence ID" value="KAG5520444.1"/>
    <property type="molecule type" value="Genomic_DNA"/>
</dbReference>
<accession>A0AAV6I151</accession>
<keyword evidence="3" id="KW-1185">Reference proteome</keyword>
<reference evidence="2" key="1">
    <citation type="submission" date="2020-08" db="EMBL/GenBank/DDBJ databases">
        <title>Plant Genome Project.</title>
        <authorList>
            <person name="Zhang R.-G."/>
        </authorList>
    </citation>
    <scope>NUCLEOTIDE SEQUENCE</scope>
    <source>
        <strain evidence="2">WSP0</strain>
        <tissue evidence="2">Leaf</tissue>
    </source>
</reference>
<evidence type="ECO:0000313" key="2">
    <source>
        <dbReference type="EMBL" id="KAG5520444.1"/>
    </source>
</evidence>
<comment type="caution">
    <text evidence="2">The sequence shown here is derived from an EMBL/GenBank/DDBJ whole genome shotgun (WGS) entry which is preliminary data.</text>
</comment>
<feature type="compositionally biased region" description="Low complexity" evidence="1">
    <location>
        <begin position="485"/>
        <end position="494"/>
    </location>
</feature>
<evidence type="ECO:0000313" key="3">
    <source>
        <dbReference type="Proteomes" id="UP000823749"/>
    </source>
</evidence>
<proteinExistence type="predicted"/>
<name>A0AAV6I151_9ERIC</name>
<dbReference type="AlphaFoldDB" id="A0AAV6I151"/>
<organism evidence="2 3">
    <name type="scientific">Rhododendron griersonianum</name>
    <dbReference type="NCBI Taxonomy" id="479676"/>
    <lineage>
        <taxon>Eukaryota</taxon>
        <taxon>Viridiplantae</taxon>
        <taxon>Streptophyta</taxon>
        <taxon>Embryophyta</taxon>
        <taxon>Tracheophyta</taxon>
        <taxon>Spermatophyta</taxon>
        <taxon>Magnoliopsida</taxon>
        <taxon>eudicotyledons</taxon>
        <taxon>Gunneridae</taxon>
        <taxon>Pentapetalae</taxon>
        <taxon>asterids</taxon>
        <taxon>Ericales</taxon>
        <taxon>Ericaceae</taxon>
        <taxon>Ericoideae</taxon>
        <taxon>Rhodoreae</taxon>
        <taxon>Rhododendron</taxon>
    </lineage>
</organism>
<sequence length="551" mass="61107">MVCVVLATGLRVRVWRLGFWWSENRVVVVEVIGSSGGGFGVSRTMAAGGSRSAKVPGFDPKKYRPRPYEFEPAGLKLYKPKATVFDDEVVLREPEIHFSVKNRELLAVVADLVLAVSRTMAAGGSRSAKVPGFDPKKYRPPPYVFEPAGLKLYKPKATVFDDEVVLREPEIHFSVKNREIWSYEFLRMHVPNNSYADPSVIPRGLKWARDSRGKKEGGKDLTTYRLFLDQLTKEQVNLKLFGFIVNWDVWAGVDPVVHADLLRSRQATGRRILLEGPFCRQWYLGERVVRQSLGYDVFRVPKSIPFSMLNMRILTVEDLEKWTKGEDAATFLEESGDYEEYMVQRLMPVLGVGRVPRGPLPGPQAGVVPVAAVGGAEGPTELPPLPQQVDYYSSTGQRQYIDVPCPEHVDLTLPPNVQQVPREYVEACFRNISGLRVLVRQQAMVGQTVRTHVRGPLQTYERVASAKRSAPAPHSERASPARHGAPVSCASASRAPPPAPVPPTDLQLVEYSSFVANGGTTIPSGNGDDDRDDEDTKSGIEASPSAKKPRH</sequence>
<feature type="compositionally biased region" description="Polar residues" evidence="1">
    <location>
        <begin position="514"/>
        <end position="524"/>
    </location>
</feature>
<protein>
    <submittedName>
        <fullName evidence="2">Uncharacterized protein</fullName>
    </submittedName>
</protein>